<evidence type="ECO:0000313" key="2">
    <source>
        <dbReference type="Proteomes" id="UP000268014"/>
    </source>
</evidence>
<protein>
    <submittedName>
        <fullName evidence="1 3">Uncharacterized protein</fullName>
    </submittedName>
</protein>
<dbReference type="Proteomes" id="UP000268014">
    <property type="component" value="Unassembled WGS sequence"/>
</dbReference>
<reference evidence="3" key="1">
    <citation type="submission" date="2017-02" db="UniProtKB">
        <authorList>
            <consortium name="WormBaseParasite"/>
        </authorList>
    </citation>
    <scope>IDENTIFICATION</scope>
</reference>
<proteinExistence type="predicted"/>
<dbReference type="AlphaFoldDB" id="A0A0N4WR60"/>
<dbReference type="WBParaSite" id="HPLM_0001396001-mRNA-1">
    <property type="protein sequence ID" value="HPLM_0001396001-mRNA-1"/>
    <property type="gene ID" value="HPLM_0001396001"/>
</dbReference>
<accession>A0A0N4WR60</accession>
<organism evidence="3">
    <name type="scientific">Haemonchus placei</name>
    <name type="common">Barber's pole worm</name>
    <dbReference type="NCBI Taxonomy" id="6290"/>
    <lineage>
        <taxon>Eukaryota</taxon>
        <taxon>Metazoa</taxon>
        <taxon>Ecdysozoa</taxon>
        <taxon>Nematoda</taxon>
        <taxon>Chromadorea</taxon>
        <taxon>Rhabditida</taxon>
        <taxon>Rhabditina</taxon>
        <taxon>Rhabditomorpha</taxon>
        <taxon>Strongyloidea</taxon>
        <taxon>Trichostrongylidae</taxon>
        <taxon>Haemonchus</taxon>
    </lineage>
</organism>
<keyword evidence="2" id="KW-1185">Reference proteome</keyword>
<sequence length="61" mass="7294">MMIYLVIRQLLEGLVLLRHYHNFEIFRASLNSEAALKSLDSQLNRFVVIQIRLLLDFLFEE</sequence>
<evidence type="ECO:0000313" key="1">
    <source>
        <dbReference type="EMBL" id="VDO51265.1"/>
    </source>
</evidence>
<dbReference type="EMBL" id="UZAF01018396">
    <property type="protein sequence ID" value="VDO51265.1"/>
    <property type="molecule type" value="Genomic_DNA"/>
</dbReference>
<gene>
    <name evidence="1" type="ORF">HPLM_LOCUS13952</name>
</gene>
<evidence type="ECO:0000313" key="3">
    <source>
        <dbReference type="WBParaSite" id="HPLM_0001396001-mRNA-1"/>
    </source>
</evidence>
<reference evidence="1 2" key="2">
    <citation type="submission" date="2018-11" db="EMBL/GenBank/DDBJ databases">
        <authorList>
            <consortium name="Pathogen Informatics"/>
        </authorList>
    </citation>
    <scope>NUCLEOTIDE SEQUENCE [LARGE SCALE GENOMIC DNA]</scope>
    <source>
        <strain evidence="1 2">MHpl1</strain>
    </source>
</reference>
<name>A0A0N4WR60_HAEPC</name>